<dbReference type="EMBL" id="JYKN01003094">
    <property type="protein sequence ID" value="KKK14036.1"/>
    <property type="molecule type" value="Genomic_DNA"/>
</dbReference>
<dbReference type="Proteomes" id="UP000034947">
    <property type="component" value="Unassembled WGS sequence"/>
</dbReference>
<dbReference type="AlphaFoldDB" id="A0A0F8UT65"/>
<evidence type="ECO:0000256" key="1">
    <source>
        <dbReference type="SAM" id="MobiDB-lite"/>
    </source>
</evidence>
<keyword evidence="3" id="KW-1185">Reference proteome</keyword>
<sequence length="100" mass="10780">MPASLPVPPESMETLLHNAPDELRQYVTEMYQFSTAAVEELHKLSTLHSTITNLLDHIQQKDVLAQNSMPSQSPSPSKRDADVTAPPTAATALTASVPTA</sequence>
<feature type="compositionally biased region" description="Low complexity" evidence="1">
    <location>
        <begin position="83"/>
        <end position="100"/>
    </location>
</feature>
<feature type="region of interest" description="Disordered" evidence="1">
    <location>
        <begin position="63"/>
        <end position="100"/>
    </location>
</feature>
<comment type="caution">
    <text evidence="2">The sequence shown here is derived from an EMBL/GenBank/DDBJ whole genome shotgun (WGS) entry which is preliminary data.</text>
</comment>
<gene>
    <name evidence="2" type="ORF">AOCH_007496</name>
</gene>
<accession>A0A0F8UT65</accession>
<protein>
    <submittedName>
        <fullName evidence="2">Uncharacterized protein</fullName>
    </submittedName>
</protein>
<dbReference type="VEuPathDB" id="FungiDB:P175DRAFT_0497871"/>
<organism evidence="2 3">
    <name type="scientific">Aspergillus ochraceoroseus</name>
    <dbReference type="NCBI Taxonomy" id="138278"/>
    <lineage>
        <taxon>Eukaryota</taxon>
        <taxon>Fungi</taxon>
        <taxon>Dikarya</taxon>
        <taxon>Ascomycota</taxon>
        <taxon>Pezizomycotina</taxon>
        <taxon>Eurotiomycetes</taxon>
        <taxon>Eurotiomycetidae</taxon>
        <taxon>Eurotiales</taxon>
        <taxon>Aspergillaceae</taxon>
        <taxon>Aspergillus</taxon>
        <taxon>Aspergillus subgen. Nidulantes</taxon>
    </lineage>
</organism>
<reference evidence="2 3" key="1">
    <citation type="submission" date="2015-02" db="EMBL/GenBank/DDBJ databases">
        <title>Draft Genome Sequences of Two Closely-Related Aflatoxigenic Aspergillus Species Obtained from the Cote d'Ivoire.</title>
        <authorList>
            <person name="Moore G.G."/>
            <person name="Beltz S.B."/>
            <person name="Mack B.M."/>
        </authorList>
    </citation>
    <scope>NUCLEOTIDE SEQUENCE [LARGE SCALE GENOMIC DNA]</scope>
    <source>
        <strain evidence="2 3">SRRC1432</strain>
    </source>
</reference>
<proteinExistence type="predicted"/>
<name>A0A0F8UT65_9EURO</name>
<evidence type="ECO:0000313" key="3">
    <source>
        <dbReference type="Proteomes" id="UP000034947"/>
    </source>
</evidence>
<evidence type="ECO:0000313" key="2">
    <source>
        <dbReference type="EMBL" id="KKK14036.1"/>
    </source>
</evidence>